<reference evidence="4 5" key="1">
    <citation type="submission" date="2013-08" db="EMBL/GenBank/DDBJ databases">
        <title>Intrasporangium oryzae NRRL B-24470.</title>
        <authorList>
            <person name="Liu H."/>
            <person name="Wang G."/>
        </authorList>
    </citation>
    <scope>NUCLEOTIDE SEQUENCE [LARGE SCALE GENOMIC DNA]</scope>
    <source>
        <strain evidence="4 5">NRRL B-24470</strain>
    </source>
</reference>
<dbReference type="InterPro" id="IPR029032">
    <property type="entry name" value="AhpD-like"/>
</dbReference>
<dbReference type="eggNOG" id="COG2267">
    <property type="taxonomic scope" value="Bacteria"/>
</dbReference>
<gene>
    <name evidence="4" type="ORF">N865_04580</name>
</gene>
<dbReference type="InterPro" id="IPR052512">
    <property type="entry name" value="4CMD/NDH-1_regulator"/>
</dbReference>
<dbReference type="EMBL" id="AWSA01000008">
    <property type="protein sequence ID" value="EWT02709.1"/>
    <property type="molecule type" value="Genomic_DNA"/>
</dbReference>
<dbReference type="Proteomes" id="UP000019489">
    <property type="component" value="Unassembled WGS sequence"/>
</dbReference>
<dbReference type="InterPro" id="IPR029058">
    <property type="entry name" value="AB_hydrolase_fold"/>
</dbReference>
<dbReference type="Gene3D" id="3.40.50.1820">
    <property type="entry name" value="alpha/beta hydrolase"/>
    <property type="match status" value="1"/>
</dbReference>
<dbReference type="GO" id="GO:0051920">
    <property type="term" value="F:peroxiredoxin activity"/>
    <property type="evidence" value="ECO:0007669"/>
    <property type="project" value="InterPro"/>
</dbReference>
<dbReference type="PANTHER" id="PTHR33570">
    <property type="entry name" value="4-CARBOXYMUCONOLACTONE DECARBOXYLASE FAMILY PROTEIN"/>
    <property type="match status" value="1"/>
</dbReference>
<accession>W9GFQ2</accession>
<keyword evidence="5" id="KW-1185">Reference proteome</keyword>
<evidence type="ECO:0000259" key="3">
    <source>
        <dbReference type="Pfam" id="PF12697"/>
    </source>
</evidence>
<dbReference type="eggNOG" id="COG0599">
    <property type="taxonomic scope" value="Bacteria"/>
</dbReference>
<sequence length="416" mass="44189">MINLTLTVLRHGSADGDLLIVGPSLGTAVTPLWDGCAALLDGDVTVVGWDLPGHGRSPAHDEAFSIPDLASAVVTATRPVREEHRGRTFVAGVSLGGTVALEVALGHAAETGLDAAAVICSGAHIGSPRDWHERAELVRRAGAPVMVEPSARRWFAPGFLERDPATGTALLTSLQHADSRSYARCCEALAAFDVRDRLGTVGCRILAVAGEADNVTPVALAAEVASGTGGEAVTIPGAAHLAPAERPLEVARVLSRFLGPGPRLTGGRIDGTPPARPIWRPDMTDDPTRSATLADGFEVRRAVLGTEHVDAAEARTTDFTAAFQSLITRYAWGEIWTRPGLDRRTRSVITLTALVARGHWEELALHVRAALRNGLRREEIEEVLLQTAIYLGVPSANHAFAIAQQEIDRSHQESQP</sequence>
<dbReference type="PATRIC" id="fig|1386089.3.peg.1048"/>
<feature type="domain" description="Carboxymuconolactone decarboxylase-like" evidence="2">
    <location>
        <begin position="322"/>
        <end position="404"/>
    </location>
</feature>
<evidence type="ECO:0000313" key="5">
    <source>
        <dbReference type="Proteomes" id="UP000019489"/>
    </source>
</evidence>
<proteinExistence type="predicted"/>
<comment type="caution">
    <text evidence="4">The sequence shown here is derived from an EMBL/GenBank/DDBJ whole genome shotgun (WGS) entry which is preliminary data.</text>
</comment>
<dbReference type="SUPFAM" id="SSF53474">
    <property type="entry name" value="alpha/beta-Hydrolases"/>
    <property type="match status" value="1"/>
</dbReference>
<dbReference type="STRING" id="1386089.N865_04580"/>
<protein>
    <submittedName>
        <fullName evidence="4">3-oxoadipate enol-lactonase</fullName>
    </submittedName>
</protein>
<dbReference type="OrthoDB" id="9802489at2"/>
<evidence type="ECO:0000256" key="1">
    <source>
        <dbReference type="SAM" id="MobiDB-lite"/>
    </source>
</evidence>
<dbReference type="SUPFAM" id="SSF69118">
    <property type="entry name" value="AhpD-like"/>
    <property type="match status" value="1"/>
</dbReference>
<organism evidence="4 5">
    <name type="scientific">Intrasporangium oryzae NRRL B-24470</name>
    <dbReference type="NCBI Taxonomy" id="1386089"/>
    <lineage>
        <taxon>Bacteria</taxon>
        <taxon>Bacillati</taxon>
        <taxon>Actinomycetota</taxon>
        <taxon>Actinomycetes</taxon>
        <taxon>Micrococcales</taxon>
        <taxon>Intrasporangiaceae</taxon>
        <taxon>Intrasporangium</taxon>
    </lineage>
</organism>
<evidence type="ECO:0000259" key="2">
    <source>
        <dbReference type="Pfam" id="PF02627"/>
    </source>
</evidence>
<name>W9GFQ2_9MICO</name>
<dbReference type="Pfam" id="PF12697">
    <property type="entry name" value="Abhydrolase_6"/>
    <property type="match status" value="1"/>
</dbReference>
<dbReference type="RefSeq" id="WP_034802357.1">
    <property type="nucleotide sequence ID" value="NZ_AWSA01000008.1"/>
</dbReference>
<dbReference type="AlphaFoldDB" id="W9GFQ2"/>
<dbReference type="InterPro" id="IPR000073">
    <property type="entry name" value="AB_hydrolase_1"/>
</dbReference>
<dbReference type="InterPro" id="IPR003779">
    <property type="entry name" value="CMD-like"/>
</dbReference>
<dbReference type="PANTHER" id="PTHR33570:SF2">
    <property type="entry name" value="CARBOXYMUCONOLACTONE DECARBOXYLASE-LIKE DOMAIN-CONTAINING PROTEIN"/>
    <property type="match status" value="1"/>
</dbReference>
<feature type="domain" description="AB hydrolase-1" evidence="3">
    <location>
        <begin position="32"/>
        <end position="252"/>
    </location>
</feature>
<feature type="region of interest" description="Disordered" evidence="1">
    <location>
        <begin position="264"/>
        <end position="286"/>
    </location>
</feature>
<dbReference type="PRINTS" id="PR00111">
    <property type="entry name" value="ABHYDROLASE"/>
</dbReference>
<dbReference type="Gene3D" id="1.20.1290.10">
    <property type="entry name" value="AhpD-like"/>
    <property type="match status" value="1"/>
</dbReference>
<dbReference type="Pfam" id="PF02627">
    <property type="entry name" value="CMD"/>
    <property type="match status" value="1"/>
</dbReference>
<evidence type="ECO:0000313" key="4">
    <source>
        <dbReference type="EMBL" id="EWT02709.1"/>
    </source>
</evidence>